<protein>
    <submittedName>
        <fullName evidence="2">Uncharacterized protein</fullName>
    </submittedName>
</protein>
<keyword evidence="1" id="KW-0472">Membrane</keyword>
<comment type="caution">
    <text evidence="2">The sequence shown here is derived from an EMBL/GenBank/DDBJ whole genome shotgun (WGS) entry which is preliminary data.</text>
</comment>
<reference evidence="2 3" key="1">
    <citation type="submission" date="2010-07" db="EMBL/GenBank/DDBJ databases">
        <authorList>
            <person name="Sid Ahmed O."/>
        </authorList>
    </citation>
    <scope>NUCLEOTIDE SEQUENCE [LARGE SCALE GENOMIC DNA]</scope>
    <source>
        <strain evidence="2 3">TX4248</strain>
    </source>
</reference>
<dbReference type="RefSeq" id="WP_002355860.1">
    <property type="nucleotide sequence ID" value="NZ_GL454411.1"/>
</dbReference>
<evidence type="ECO:0000256" key="1">
    <source>
        <dbReference type="SAM" id="Phobius"/>
    </source>
</evidence>
<gene>
    <name evidence="2" type="ORF">HMPREF9498_00186</name>
</gene>
<evidence type="ECO:0000313" key="3">
    <source>
        <dbReference type="Proteomes" id="UP000004846"/>
    </source>
</evidence>
<proteinExistence type="predicted"/>
<dbReference type="AlphaFoldDB" id="A0A125WA76"/>
<keyword evidence="1" id="KW-1133">Transmembrane helix</keyword>
<accession>A0A125WA76</accession>
<evidence type="ECO:0000313" key="2">
    <source>
        <dbReference type="EMBL" id="EFM84211.1"/>
    </source>
</evidence>
<name>A0A125WA76_ENTFL</name>
<dbReference type="Proteomes" id="UP000004846">
    <property type="component" value="Unassembled WGS sequence"/>
</dbReference>
<feature type="transmembrane region" description="Helical" evidence="1">
    <location>
        <begin position="7"/>
        <end position="27"/>
    </location>
</feature>
<dbReference type="HOGENOM" id="CLU_133306_2_0_9"/>
<sequence>MKNKKRIKFGILIATIIAIVIIGTIGVKKMNKPTEKERQIAFLKKHEEKMTEYVKYESEYVLLKQYDVKEVTYSWQSVIEVRSMAFSPKTIAVEVSIFDGIGKKLDGFEIYVLPDNVKNPTEIKNIE</sequence>
<keyword evidence="1" id="KW-0812">Transmembrane</keyword>
<organism evidence="2 3">
    <name type="scientific">Enterococcus faecalis TX4248</name>
    <dbReference type="NCBI Taxonomy" id="749495"/>
    <lineage>
        <taxon>Bacteria</taxon>
        <taxon>Bacillati</taxon>
        <taxon>Bacillota</taxon>
        <taxon>Bacilli</taxon>
        <taxon>Lactobacillales</taxon>
        <taxon>Enterococcaceae</taxon>
        <taxon>Enterococcus</taxon>
    </lineage>
</organism>
<dbReference type="EMBL" id="AEBR01000005">
    <property type="protein sequence ID" value="EFM84211.1"/>
    <property type="molecule type" value="Genomic_DNA"/>
</dbReference>